<keyword evidence="1" id="KW-0175">Coiled coil</keyword>
<proteinExistence type="predicted"/>
<evidence type="ECO:0000256" key="1">
    <source>
        <dbReference type="SAM" id="Coils"/>
    </source>
</evidence>
<evidence type="ECO:0000313" key="3">
    <source>
        <dbReference type="Proteomes" id="UP000799777"/>
    </source>
</evidence>
<protein>
    <submittedName>
        <fullName evidence="2">Uncharacterized protein</fullName>
    </submittedName>
</protein>
<organism evidence="2 3">
    <name type="scientific">Setomelanomma holmii</name>
    <dbReference type="NCBI Taxonomy" id="210430"/>
    <lineage>
        <taxon>Eukaryota</taxon>
        <taxon>Fungi</taxon>
        <taxon>Dikarya</taxon>
        <taxon>Ascomycota</taxon>
        <taxon>Pezizomycotina</taxon>
        <taxon>Dothideomycetes</taxon>
        <taxon>Pleosporomycetidae</taxon>
        <taxon>Pleosporales</taxon>
        <taxon>Pleosporineae</taxon>
        <taxon>Phaeosphaeriaceae</taxon>
        <taxon>Setomelanomma</taxon>
    </lineage>
</organism>
<dbReference type="EMBL" id="ML978182">
    <property type="protein sequence ID" value="KAF2031255.1"/>
    <property type="molecule type" value="Genomic_DNA"/>
</dbReference>
<gene>
    <name evidence="2" type="ORF">EK21DRAFT_111078</name>
</gene>
<keyword evidence="3" id="KW-1185">Reference proteome</keyword>
<sequence length="140" mass="15880">MLKHENEDDITITKRISLVIDSDKCIASSSAAPHASLGALLELLILYAAKDDRAREVFKGIDWYNENLKATEENLGSMYLKRIETREKESQVAHDEEIASLRIAYEVKVAFLKNKIERLADENAQMRVSIAEEQITRASD</sequence>
<comment type="caution">
    <text evidence="2">The sequence shown here is derived from an EMBL/GenBank/DDBJ whole genome shotgun (WGS) entry which is preliminary data.</text>
</comment>
<reference evidence="2" key="1">
    <citation type="journal article" date="2020" name="Stud. Mycol.">
        <title>101 Dothideomycetes genomes: a test case for predicting lifestyles and emergence of pathogens.</title>
        <authorList>
            <person name="Haridas S."/>
            <person name="Albert R."/>
            <person name="Binder M."/>
            <person name="Bloem J."/>
            <person name="Labutti K."/>
            <person name="Salamov A."/>
            <person name="Andreopoulos B."/>
            <person name="Baker S."/>
            <person name="Barry K."/>
            <person name="Bills G."/>
            <person name="Bluhm B."/>
            <person name="Cannon C."/>
            <person name="Castanera R."/>
            <person name="Culley D."/>
            <person name="Daum C."/>
            <person name="Ezra D."/>
            <person name="Gonzalez J."/>
            <person name="Henrissat B."/>
            <person name="Kuo A."/>
            <person name="Liang C."/>
            <person name="Lipzen A."/>
            <person name="Lutzoni F."/>
            <person name="Magnuson J."/>
            <person name="Mondo S."/>
            <person name="Nolan M."/>
            <person name="Ohm R."/>
            <person name="Pangilinan J."/>
            <person name="Park H.-J."/>
            <person name="Ramirez L."/>
            <person name="Alfaro M."/>
            <person name="Sun H."/>
            <person name="Tritt A."/>
            <person name="Yoshinaga Y."/>
            <person name="Zwiers L.-H."/>
            <person name="Turgeon B."/>
            <person name="Goodwin S."/>
            <person name="Spatafora J."/>
            <person name="Crous P."/>
            <person name="Grigoriev I."/>
        </authorList>
    </citation>
    <scope>NUCLEOTIDE SEQUENCE</scope>
    <source>
        <strain evidence="2">CBS 110217</strain>
    </source>
</reference>
<evidence type="ECO:0000313" key="2">
    <source>
        <dbReference type="EMBL" id="KAF2031255.1"/>
    </source>
</evidence>
<dbReference type="Proteomes" id="UP000799777">
    <property type="component" value="Unassembled WGS sequence"/>
</dbReference>
<feature type="coiled-coil region" evidence="1">
    <location>
        <begin position="102"/>
        <end position="129"/>
    </location>
</feature>
<accession>A0A9P4HB27</accession>
<name>A0A9P4HB27_9PLEO</name>
<dbReference type="AlphaFoldDB" id="A0A9P4HB27"/>